<dbReference type="InterPro" id="IPR012877">
    <property type="entry name" value="Dhs-27"/>
</dbReference>
<dbReference type="EMBL" id="JAKKPZ010000063">
    <property type="protein sequence ID" value="KAI1704789.1"/>
    <property type="molecule type" value="Genomic_DNA"/>
</dbReference>
<dbReference type="Proteomes" id="UP001201812">
    <property type="component" value="Unassembled WGS sequence"/>
</dbReference>
<dbReference type="Pfam" id="PF07914">
    <property type="entry name" value="DUF1679"/>
    <property type="match status" value="1"/>
</dbReference>
<accession>A0AAD4QW01</accession>
<evidence type="ECO:0000313" key="1">
    <source>
        <dbReference type="EMBL" id="KAI1704789.1"/>
    </source>
</evidence>
<dbReference type="GO" id="GO:0016301">
    <property type="term" value="F:kinase activity"/>
    <property type="evidence" value="ECO:0007669"/>
    <property type="project" value="UniProtKB-KW"/>
</dbReference>
<keyword evidence="2" id="KW-1185">Reference proteome</keyword>
<dbReference type="InterPro" id="IPR052961">
    <property type="entry name" value="Oxido-Kinase-like_Enzymes"/>
</dbReference>
<protein>
    <submittedName>
        <fullName evidence="1">Ecdysteroid kinase domain-containing protein</fullName>
    </submittedName>
</protein>
<name>A0AAD4QW01_9BILA</name>
<evidence type="ECO:0000313" key="2">
    <source>
        <dbReference type="Proteomes" id="UP001201812"/>
    </source>
</evidence>
<comment type="caution">
    <text evidence="1">The sequence shown here is derived from an EMBL/GenBank/DDBJ whole genome shotgun (WGS) entry which is preliminary data.</text>
</comment>
<reference evidence="1" key="1">
    <citation type="submission" date="2022-01" db="EMBL/GenBank/DDBJ databases">
        <title>Genome Sequence Resource for Two Populations of Ditylenchus destructor, the Migratory Endoparasitic Phytonematode.</title>
        <authorList>
            <person name="Zhang H."/>
            <person name="Lin R."/>
            <person name="Xie B."/>
        </authorList>
    </citation>
    <scope>NUCLEOTIDE SEQUENCE</scope>
    <source>
        <strain evidence="1">BazhouSP</strain>
    </source>
</reference>
<dbReference type="AlphaFoldDB" id="A0AAD4QW01"/>
<keyword evidence="1" id="KW-0808">Transferase</keyword>
<keyword evidence="1" id="KW-0418">Kinase</keyword>
<proteinExistence type="predicted"/>
<organism evidence="1 2">
    <name type="scientific">Ditylenchus destructor</name>
    <dbReference type="NCBI Taxonomy" id="166010"/>
    <lineage>
        <taxon>Eukaryota</taxon>
        <taxon>Metazoa</taxon>
        <taxon>Ecdysozoa</taxon>
        <taxon>Nematoda</taxon>
        <taxon>Chromadorea</taxon>
        <taxon>Rhabditida</taxon>
        <taxon>Tylenchina</taxon>
        <taxon>Tylenchomorpha</taxon>
        <taxon>Sphaerularioidea</taxon>
        <taxon>Anguinidae</taxon>
        <taxon>Anguininae</taxon>
        <taxon>Ditylenchus</taxon>
    </lineage>
</organism>
<sequence length="204" mass="23004">MTVDLERSIPETNYKLQFIVDILNSKDELFSTLYKSNSETISKVAIMPMHGGVMSVISRVQFFFGSKNESDFSVVFKVPTMRRLEKEAGTATNEASIFSMKNFLLDGHNSEVRFYQKVSSLTDGVKILPIVYAARVAPDIDNIEIGFILMEDLANVKMADFTAGLTKEQIESAIQTIASFHALSLTFPEEIMNQFYFSKFGFLM</sequence>
<dbReference type="SUPFAM" id="SSF56112">
    <property type="entry name" value="Protein kinase-like (PK-like)"/>
    <property type="match status" value="1"/>
</dbReference>
<dbReference type="InterPro" id="IPR011009">
    <property type="entry name" value="Kinase-like_dom_sf"/>
</dbReference>
<gene>
    <name evidence="1" type="ORF">DdX_14009</name>
</gene>
<dbReference type="PANTHER" id="PTHR23020">
    <property type="entry name" value="UNCHARACTERIZED NUCLEAR HORMONE RECEPTOR-RELATED"/>
    <property type="match status" value="1"/>
</dbReference>
<dbReference type="PANTHER" id="PTHR23020:SF41">
    <property type="entry name" value="AMINOGLYCOSIDE PHOSPHOTRANSFERASE DOMAIN-CONTAINING PROTEIN"/>
    <property type="match status" value="1"/>
</dbReference>